<dbReference type="GO" id="GO:0030153">
    <property type="term" value="P:bacteriocin immunity"/>
    <property type="evidence" value="ECO:0007669"/>
    <property type="project" value="InterPro"/>
</dbReference>
<keyword evidence="4" id="KW-1185">Reference proteome</keyword>
<keyword evidence="1" id="KW-1133">Transmembrane helix</keyword>
<protein>
    <submittedName>
        <fullName evidence="3">PH domain-containing protein</fullName>
    </submittedName>
</protein>
<gene>
    <name evidence="3" type="ORF">NK662_13485</name>
</gene>
<proteinExistence type="predicted"/>
<name>A0AA41X681_9BACI</name>
<accession>A0AA41X681</accession>
<keyword evidence="1" id="KW-0472">Membrane</keyword>
<dbReference type="RefSeq" id="WP_254759462.1">
    <property type="nucleotide sequence ID" value="NZ_JANCLT010000006.1"/>
</dbReference>
<evidence type="ECO:0000313" key="4">
    <source>
        <dbReference type="Proteomes" id="UP001156102"/>
    </source>
</evidence>
<keyword evidence="1" id="KW-0812">Transmembrane</keyword>
<sequence length="150" mass="16504">MKFAIQRSRAITGSIAGLTAIGVLLFILGIEESGFFAFVSLVLGFVIAVAGGGLYWASTRSCLEVTNEHLIHHIGPLPLRVTLDRIRTVDIVEGSTIAAAWTMTRVQVMLYPHEIFEVSMPLDPAAFMRELQGRCPHAKVRYEHPEAQGE</sequence>
<comment type="caution">
    <text evidence="3">The sequence shown here is derived from an EMBL/GenBank/DDBJ whole genome shotgun (WGS) entry which is preliminary data.</text>
</comment>
<dbReference type="Pfam" id="PF06713">
    <property type="entry name" value="bPH_4"/>
    <property type="match status" value="1"/>
</dbReference>
<feature type="transmembrane region" description="Helical" evidence="1">
    <location>
        <begin position="36"/>
        <end position="57"/>
    </location>
</feature>
<dbReference type="Proteomes" id="UP001156102">
    <property type="component" value="Unassembled WGS sequence"/>
</dbReference>
<evidence type="ECO:0000256" key="1">
    <source>
        <dbReference type="SAM" id="Phobius"/>
    </source>
</evidence>
<feature type="domain" description="Uncharacterized protein YyaB-like PH" evidence="2">
    <location>
        <begin position="64"/>
        <end position="135"/>
    </location>
</feature>
<dbReference type="EMBL" id="JANCLT010000006">
    <property type="protein sequence ID" value="MCP8969542.1"/>
    <property type="molecule type" value="Genomic_DNA"/>
</dbReference>
<reference evidence="3" key="1">
    <citation type="submission" date="2022-07" db="EMBL/GenBank/DDBJ databases">
        <authorList>
            <person name="Li W.-J."/>
            <person name="Deng Q.-Q."/>
        </authorList>
    </citation>
    <scope>NUCLEOTIDE SEQUENCE</scope>
    <source>
        <strain evidence="3">SYSU M60031</strain>
    </source>
</reference>
<evidence type="ECO:0000259" key="2">
    <source>
        <dbReference type="Pfam" id="PF06713"/>
    </source>
</evidence>
<organism evidence="3 4">
    <name type="scientific">Ectobacillus ponti</name>
    <dbReference type="NCBI Taxonomy" id="2961894"/>
    <lineage>
        <taxon>Bacteria</taxon>
        <taxon>Bacillati</taxon>
        <taxon>Bacillota</taxon>
        <taxon>Bacilli</taxon>
        <taxon>Bacillales</taxon>
        <taxon>Bacillaceae</taxon>
        <taxon>Ectobacillus</taxon>
    </lineage>
</organism>
<evidence type="ECO:0000313" key="3">
    <source>
        <dbReference type="EMBL" id="MCP8969542.1"/>
    </source>
</evidence>
<dbReference type="AlphaFoldDB" id="A0AA41X681"/>
<feature type="transmembrane region" description="Helical" evidence="1">
    <location>
        <begin position="12"/>
        <end position="30"/>
    </location>
</feature>
<dbReference type="InterPro" id="IPR009589">
    <property type="entry name" value="PH_YyaB-like"/>
</dbReference>